<dbReference type="InterPro" id="IPR001128">
    <property type="entry name" value="Cyt_P450"/>
</dbReference>
<evidence type="ECO:0000256" key="1">
    <source>
        <dbReference type="ARBA" id="ARBA00001971"/>
    </source>
</evidence>
<comment type="pathway">
    <text evidence="2">Secondary metabolite biosynthesis.</text>
</comment>
<dbReference type="InterPro" id="IPR036396">
    <property type="entry name" value="Cyt_P450_sf"/>
</dbReference>
<name>A0A9P5N1N3_9AGAM</name>
<evidence type="ECO:0000313" key="11">
    <source>
        <dbReference type="EMBL" id="KAF8483972.1"/>
    </source>
</evidence>
<dbReference type="InterPro" id="IPR002401">
    <property type="entry name" value="Cyt_P450_E_grp-I"/>
</dbReference>
<dbReference type="Gene3D" id="1.10.630.10">
    <property type="entry name" value="Cytochrome P450"/>
    <property type="match status" value="1"/>
</dbReference>
<protein>
    <submittedName>
        <fullName evidence="11">Cytochrome P450</fullName>
    </submittedName>
</protein>
<comment type="cofactor">
    <cofactor evidence="1 9">
        <name>heme</name>
        <dbReference type="ChEBI" id="CHEBI:30413"/>
    </cofactor>
</comment>
<dbReference type="PRINTS" id="PR00385">
    <property type="entry name" value="P450"/>
</dbReference>
<sequence>MAYGVPPKAYDLRKCAGWLLRVYNASAYAPAVPLDGDTAVGEVVAPNSLPLVTLSFPLKGILLCLLVTLIVSYTRSSWRRLPPQPRRLPIIGNLLQLTDRRWLFSRECKERFSEVMYLDVLGKPTIIFNSLKSASEVLEHRASNSIGRPRLIMSGILHAGLELPLMNHGEQWRRMRRAAHEALTKVAVQRYHPIETKEATIMVSALLTNPENREQHIQRTAASAILSITYDHPTLTSGLEKVVQDMDRRVHQGARAATGTSLVEFFPWMIHVPQRFAKWKREVFKQASERSETFLRLFNHVKIDLESVGVRPSFSASLIEHQDRYRLSEREMAYLGGTMFGAGFETTSTTLMWWTLAMVAFPEVQRRAQAELDAVVGRERLPTYADAPRLPYVRAIIKEVIRWRPVVRLGLPHVAAEDDWYEGMFIPKGATCIANIWHCNRDRRVFGDDADEFKPERHLGDSGELLPGPKETNREGHVSFGFGRRVCVGRHLVNDSLFIHTARMLWAANLKCGWDENGKELPPDISASVEVGIISRPPPHDCIITPRFPEVQSILAEERERFED</sequence>
<evidence type="ECO:0000256" key="3">
    <source>
        <dbReference type="ARBA" id="ARBA00010617"/>
    </source>
</evidence>
<keyword evidence="5 9" id="KW-0479">Metal-binding</keyword>
<reference evidence="11" key="1">
    <citation type="submission" date="2019-10" db="EMBL/GenBank/DDBJ databases">
        <authorList>
            <consortium name="DOE Joint Genome Institute"/>
            <person name="Kuo A."/>
            <person name="Miyauchi S."/>
            <person name="Kiss E."/>
            <person name="Drula E."/>
            <person name="Kohler A."/>
            <person name="Sanchez-Garcia M."/>
            <person name="Andreopoulos B."/>
            <person name="Barry K.W."/>
            <person name="Bonito G."/>
            <person name="Buee M."/>
            <person name="Carver A."/>
            <person name="Chen C."/>
            <person name="Cichocki N."/>
            <person name="Clum A."/>
            <person name="Culley D."/>
            <person name="Crous P.W."/>
            <person name="Fauchery L."/>
            <person name="Girlanda M."/>
            <person name="Hayes R."/>
            <person name="Keri Z."/>
            <person name="LaButti K."/>
            <person name="Lipzen A."/>
            <person name="Lombard V."/>
            <person name="Magnuson J."/>
            <person name="Maillard F."/>
            <person name="Morin E."/>
            <person name="Murat C."/>
            <person name="Nolan M."/>
            <person name="Ohm R."/>
            <person name="Pangilinan J."/>
            <person name="Pereira M."/>
            <person name="Perotto S."/>
            <person name="Peter M."/>
            <person name="Riley R."/>
            <person name="Sitrit Y."/>
            <person name="Stielow B."/>
            <person name="Szollosi G."/>
            <person name="Zifcakova L."/>
            <person name="Stursova M."/>
            <person name="Spatafora J.W."/>
            <person name="Tedersoo L."/>
            <person name="Vaario L.-M."/>
            <person name="Yamada A."/>
            <person name="Yan M."/>
            <person name="Wang P."/>
            <person name="Xu J."/>
            <person name="Bruns T."/>
            <person name="Baldrian P."/>
            <person name="Vilgalys R."/>
            <person name="Henrissat B."/>
            <person name="Grigoriev I.V."/>
            <person name="Hibbett D."/>
            <person name="Nagy L.G."/>
            <person name="Martin F.M."/>
        </authorList>
    </citation>
    <scope>NUCLEOTIDE SEQUENCE</scope>
    <source>
        <strain evidence="11">Prilba</strain>
    </source>
</reference>
<gene>
    <name evidence="11" type="ORF">DFH94DRAFT_843470</name>
</gene>
<evidence type="ECO:0000256" key="2">
    <source>
        <dbReference type="ARBA" id="ARBA00005179"/>
    </source>
</evidence>
<accession>A0A9P5N1N3</accession>
<dbReference type="PROSITE" id="PS00086">
    <property type="entry name" value="CYTOCHROME_P450"/>
    <property type="match status" value="1"/>
</dbReference>
<comment type="caution">
    <text evidence="11">The sequence shown here is derived from an EMBL/GenBank/DDBJ whole genome shotgun (WGS) entry which is preliminary data.</text>
</comment>
<evidence type="ECO:0000256" key="6">
    <source>
        <dbReference type="ARBA" id="ARBA00023002"/>
    </source>
</evidence>
<dbReference type="EMBL" id="WHVB01000004">
    <property type="protein sequence ID" value="KAF8483972.1"/>
    <property type="molecule type" value="Genomic_DNA"/>
</dbReference>
<evidence type="ECO:0000256" key="10">
    <source>
        <dbReference type="RuleBase" id="RU000461"/>
    </source>
</evidence>
<evidence type="ECO:0000256" key="7">
    <source>
        <dbReference type="ARBA" id="ARBA00023004"/>
    </source>
</evidence>
<keyword evidence="7 9" id="KW-0408">Iron</keyword>
<comment type="similarity">
    <text evidence="3 10">Belongs to the cytochrome P450 family.</text>
</comment>
<proteinExistence type="inferred from homology"/>
<organism evidence="11 12">
    <name type="scientific">Russula ochroleuca</name>
    <dbReference type="NCBI Taxonomy" id="152965"/>
    <lineage>
        <taxon>Eukaryota</taxon>
        <taxon>Fungi</taxon>
        <taxon>Dikarya</taxon>
        <taxon>Basidiomycota</taxon>
        <taxon>Agaricomycotina</taxon>
        <taxon>Agaricomycetes</taxon>
        <taxon>Russulales</taxon>
        <taxon>Russulaceae</taxon>
        <taxon>Russula</taxon>
    </lineage>
</organism>
<evidence type="ECO:0000256" key="4">
    <source>
        <dbReference type="ARBA" id="ARBA00022617"/>
    </source>
</evidence>
<dbReference type="PANTHER" id="PTHR46300">
    <property type="entry name" value="P450, PUTATIVE (EUROFUNG)-RELATED-RELATED"/>
    <property type="match status" value="1"/>
</dbReference>
<dbReference type="SUPFAM" id="SSF48264">
    <property type="entry name" value="Cytochrome P450"/>
    <property type="match status" value="1"/>
</dbReference>
<dbReference type="GO" id="GO:0004497">
    <property type="term" value="F:monooxygenase activity"/>
    <property type="evidence" value="ECO:0007669"/>
    <property type="project" value="UniProtKB-KW"/>
</dbReference>
<keyword evidence="4 9" id="KW-0349">Heme</keyword>
<dbReference type="OrthoDB" id="2789670at2759"/>
<dbReference type="InterPro" id="IPR017972">
    <property type="entry name" value="Cyt_P450_CS"/>
</dbReference>
<keyword evidence="12" id="KW-1185">Reference proteome</keyword>
<keyword evidence="8 10" id="KW-0503">Monooxygenase</keyword>
<dbReference type="AlphaFoldDB" id="A0A9P5N1N3"/>
<evidence type="ECO:0000256" key="5">
    <source>
        <dbReference type="ARBA" id="ARBA00022723"/>
    </source>
</evidence>
<dbReference type="GO" id="GO:0005506">
    <property type="term" value="F:iron ion binding"/>
    <property type="evidence" value="ECO:0007669"/>
    <property type="project" value="InterPro"/>
</dbReference>
<keyword evidence="6 10" id="KW-0560">Oxidoreductase</keyword>
<reference evidence="11" key="2">
    <citation type="journal article" date="2020" name="Nat. Commun.">
        <title>Large-scale genome sequencing of mycorrhizal fungi provides insights into the early evolution of symbiotic traits.</title>
        <authorList>
            <person name="Miyauchi S."/>
            <person name="Kiss E."/>
            <person name="Kuo A."/>
            <person name="Drula E."/>
            <person name="Kohler A."/>
            <person name="Sanchez-Garcia M."/>
            <person name="Morin E."/>
            <person name="Andreopoulos B."/>
            <person name="Barry K.W."/>
            <person name="Bonito G."/>
            <person name="Buee M."/>
            <person name="Carver A."/>
            <person name="Chen C."/>
            <person name="Cichocki N."/>
            <person name="Clum A."/>
            <person name="Culley D."/>
            <person name="Crous P.W."/>
            <person name="Fauchery L."/>
            <person name="Girlanda M."/>
            <person name="Hayes R.D."/>
            <person name="Keri Z."/>
            <person name="LaButti K."/>
            <person name="Lipzen A."/>
            <person name="Lombard V."/>
            <person name="Magnuson J."/>
            <person name="Maillard F."/>
            <person name="Murat C."/>
            <person name="Nolan M."/>
            <person name="Ohm R.A."/>
            <person name="Pangilinan J."/>
            <person name="Pereira M.F."/>
            <person name="Perotto S."/>
            <person name="Peter M."/>
            <person name="Pfister S."/>
            <person name="Riley R."/>
            <person name="Sitrit Y."/>
            <person name="Stielow J.B."/>
            <person name="Szollosi G."/>
            <person name="Zifcakova L."/>
            <person name="Stursova M."/>
            <person name="Spatafora J.W."/>
            <person name="Tedersoo L."/>
            <person name="Vaario L.M."/>
            <person name="Yamada A."/>
            <person name="Yan M."/>
            <person name="Wang P."/>
            <person name="Xu J."/>
            <person name="Bruns T."/>
            <person name="Baldrian P."/>
            <person name="Vilgalys R."/>
            <person name="Dunand C."/>
            <person name="Henrissat B."/>
            <person name="Grigoriev I.V."/>
            <person name="Hibbett D."/>
            <person name="Nagy L.G."/>
            <person name="Martin F.M."/>
        </authorList>
    </citation>
    <scope>NUCLEOTIDE SEQUENCE</scope>
    <source>
        <strain evidence="11">Prilba</strain>
    </source>
</reference>
<dbReference type="Pfam" id="PF00067">
    <property type="entry name" value="p450"/>
    <property type="match status" value="1"/>
</dbReference>
<dbReference type="PANTHER" id="PTHR46300:SF4">
    <property type="entry name" value="CYTOCHROME P450 98A3"/>
    <property type="match status" value="1"/>
</dbReference>
<dbReference type="GO" id="GO:0020037">
    <property type="term" value="F:heme binding"/>
    <property type="evidence" value="ECO:0007669"/>
    <property type="project" value="InterPro"/>
</dbReference>
<evidence type="ECO:0000256" key="8">
    <source>
        <dbReference type="ARBA" id="ARBA00023033"/>
    </source>
</evidence>
<dbReference type="Proteomes" id="UP000759537">
    <property type="component" value="Unassembled WGS sequence"/>
</dbReference>
<dbReference type="PRINTS" id="PR00463">
    <property type="entry name" value="EP450I"/>
</dbReference>
<evidence type="ECO:0000256" key="9">
    <source>
        <dbReference type="PIRSR" id="PIRSR602401-1"/>
    </source>
</evidence>
<dbReference type="CDD" id="cd11065">
    <property type="entry name" value="CYP64-like"/>
    <property type="match status" value="1"/>
</dbReference>
<feature type="binding site" description="axial binding residue" evidence="9">
    <location>
        <position position="487"/>
    </location>
    <ligand>
        <name>heme</name>
        <dbReference type="ChEBI" id="CHEBI:30413"/>
    </ligand>
    <ligandPart>
        <name>Fe</name>
        <dbReference type="ChEBI" id="CHEBI:18248"/>
    </ligandPart>
</feature>
<evidence type="ECO:0000313" key="12">
    <source>
        <dbReference type="Proteomes" id="UP000759537"/>
    </source>
</evidence>
<dbReference type="InterPro" id="IPR050364">
    <property type="entry name" value="Cytochrome_P450_fung"/>
</dbReference>
<dbReference type="GO" id="GO:0016705">
    <property type="term" value="F:oxidoreductase activity, acting on paired donors, with incorporation or reduction of molecular oxygen"/>
    <property type="evidence" value="ECO:0007669"/>
    <property type="project" value="InterPro"/>
</dbReference>